<dbReference type="OrthoDB" id="5596422at2759"/>
<dbReference type="Gene3D" id="3.10.110.10">
    <property type="entry name" value="Ubiquitin Conjugating Enzyme"/>
    <property type="match status" value="1"/>
</dbReference>
<dbReference type="AlphaFoldDB" id="A0A1E4TG18"/>
<dbReference type="InterPro" id="IPR000608">
    <property type="entry name" value="UBC"/>
</dbReference>
<reference evidence="3" key="1">
    <citation type="submission" date="2016-02" db="EMBL/GenBank/DDBJ databases">
        <title>Comparative genomics of biotechnologically important yeasts.</title>
        <authorList>
            <consortium name="DOE Joint Genome Institute"/>
            <person name="Riley R."/>
            <person name="Haridas S."/>
            <person name="Wolfe K.H."/>
            <person name="Lopes M.R."/>
            <person name="Hittinger C.T."/>
            <person name="Goker M."/>
            <person name="Salamov A."/>
            <person name="Wisecaver J."/>
            <person name="Long T.M."/>
            <person name="Aerts A.L."/>
            <person name="Barry K."/>
            <person name="Choi C."/>
            <person name="Clum A."/>
            <person name="Coughlan A.Y."/>
            <person name="Deshpande S."/>
            <person name="Douglass A.P."/>
            <person name="Hanson S.J."/>
            <person name="Klenk H.-P."/>
            <person name="Labutti K."/>
            <person name="Lapidus A."/>
            <person name="Lindquist E."/>
            <person name="Lipzen A."/>
            <person name="Meier-Kolthoff J.P."/>
            <person name="Ohm R.A."/>
            <person name="Otillar R.P."/>
            <person name="Pangilinan J."/>
            <person name="Peng Y."/>
            <person name="Rokas A."/>
            <person name="Rosa C.A."/>
            <person name="Scheuner C."/>
            <person name="Sibirny A.A."/>
            <person name="Slot J.C."/>
            <person name="Stielow J.B."/>
            <person name="Sun H."/>
            <person name="Kurtzman C.P."/>
            <person name="Blackwell M."/>
            <person name="Jeffries T.W."/>
            <person name="Grigoriev I.V."/>
        </authorList>
    </citation>
    <scope>NUCLEOTIDE SEQUENCE [LARGE SCALE GENOMIC DNA]</scope>
    <source>
        <strain evidence="3">NRRL Y-17796</strain>
    </source>
</reference>
<dbReference type="EMBL" id="KV453842">
    <property type="protein sequence ID" value="ODV90715.1"/>
    <property type="molecule type" value="Genomic_DNA"/>
</dbReference>
<dbReference type="Proteomes" id="UP000095023">
    <property type="component" value="Unassembled WGS sequence"/>
</dbReference>
<protein>
    <recommendedName>
        <fullName evidence="1">UBC core domain-containing protein</fullName>
    </recommendedName>
</protein>
<dbReference type="CDD" id="cd23814">
    <property type="entry name" value="UEV_AKTIP"/>
    <property type="match status" value="1"/>
</dbReference>
<dbReference type="SUPFAM" id="SSF54495">
    <property type="entry name" value="UBC-like"/>
    <property type="match status" value="1"/>
</dbReference>
<evidence type="ECO:0000313" key="2">
    <source>
        <dbReference type="EMBL" id="ODV90715.1"/>
    </source>
</evidence>
<keyword evidence="3" id="KW-1185">Reference proteome</keyword>
<evidence type="ECO:0000313" key="3">
    <source>
        <dbReference type="Proteomes" id="UP000095023"/>
    </source>
</evidence>
<dbReference type="SMART" id="SM00212">
    <property type="entry name" value="UBCc"/>
    <property type="match status" value="1"/>
</dbReference>
<organism evidence="2 3">
    <name type="scientific">Tortispora caseinolytica NRRL Y-17796</name>
    <dbReference type="NCBI Taxonomy" id="767744"/>
    <lineage>
        <taxon>Eukaryota</taxon>
        <taxon>Fungi</taxon>
        <taxon>Dikarya</taxon>
        <taxon>Ascomycota</taxon>
        <taxon>Saccharomycotina</taxon>
        <taxon>Trigonopsidomycetes</taxon>
        <taxon>Trigonopsidales</taxon>
        <taxon>Trigonopsidaceae</taxon>
        <taxon>Tortispora</taxon>
    </lineage>
</organism>
<proteinExistence type="predicted"/>
<accession>A0A1E4TG18</accession>
<evidence type="ECO:0000259" key="1">
    <source>
        <dbReference type="PROSITE" id="PS50127"/>
    </source>
</evidence>
<dbReference type="Pfam" id="PF00179">
    <property type="entry name" value="UQ_con"/>
    <property type="match status" value="1"/>
</dbReference>
<feature type="domain" description="UBC core" evidence="1">
    <location>
        <begin position="5"/>
        <end position="165"/>
    </location>
</feature>
<dbReference type="PROSITE" id="PS50127">
    <property type="entry name" value="UBC_2"/>
    <property type="match status" value="1"/>
</dbReference>
<name>A0A1E4TG18_9ASCO</name>
<dbReference type="InterPro" id="IPR016135">
    <property type="entry name" value="UBQ-conjugating_enzyme/RWD"/>
</dbReference>
<sequence length="203" mass="22635">MFWPLIEQEIRVELANLGSHNPSGVYVIANHDNLYLLDGVIFVHSGPYKGGIFHFQIHLPDDYGSVDSAAPRVKFKSHIPSHPRIDASGDLDLTLLLSKHQTGPSIDDPIDWLQSKKRIYIHTLCKFIKASFKSDLLNAAPGSLYTIDRDRFETLAKADVEASIAALPESPSDLFQFNALDEQQCKQLEELLAAHENLTSMAP</sequence>
<gene>
    <name evidence="2" type="ORF">CANCADRAFT_109937</name>
</gene>